<proteinExistence type="inferred from homology"/>
<evidence type="ECO:0000256" key="1">
    <source>
        <dbReference type="ARBA" id="ARBA00004656"/>
    </source>
</evidence>
<accession>A0AAN9TPF0</accession>
<organism evidence="5 6">
    <name type="scientific">Parthenolecanium corni</name>
    <dbReference type="NCBI Taxonomy" id="536013"/>
    <lineage>
        <taxon>Eukaryota</taxon>
        <taxon>Metazoa</taxon>
        <taxon>Ecdysozoa</taxon>
        <taxon>Arthropoda</taxon>
        <taxon>Hexapoda</taxon>
        <taxon>Insecta</taxon>
        <taxon>Pterygota</taxon>
        <taxon>Neoptera</taxon>
        <taxon>Paraneoptera</taxon>
        <taxon>Hemiptera</taxon>
        <taxon>Sternorrhyncha</taxon>
        <taxon>Coccoidea</taxon>
        <taxon>Coccidae</taxon>
        <taxon>Parthenolecanium</taxon>
    </lineage>
</organism>
<comment type="subcellular location">
    <subcellularLocation>
        <location evidence="1">Lysosome membrane</location>
    </subcellularLocation>
</comment>
<comment type="caution">
    <text evidence="5">The sequence shown here is derived from an EMBL/GenBank/DDBJ whole genome shotgun (WGS) entry which is preliminary data.</text>
</comment>
<dbReference type="InterPro" id="IPR019320">
    <property type="entry name" value="BORCS8"/>
</dbReference>
<protein>
    <submittedName>
        <fullName evidence="5">Uncharacterized protein</fullName>
    </submittedName>
</protein>
<keyword evidence="4" id="KW-0458">Lysosome</keyword>
<dbReference type="Proteomes" id="UP001367676">
    <property type="component" value="Unassembled WGS sequence"/>
</dbReference>
<evidence type="ECO:0000256" key="3">
    <source>
        <dbReference type="ARBA" id="ARBA00023136"/>
    </source>
</evidence>
<evidence type="ECO:0000256" key="4">
    <source>
        <dbReference type="ARBA" id="ARBA00023228"/>
    </source>
</evidence>
<dbReference type="GO" id="GO:0099078">
    <property type="term" value="C:BORC complex"/>
    <property type="evidence" value="ECO:0007669"/>
    <property type="project" value="TreeGrafter"/>
</dbReference>
<comment type="similarity">
    <text evidence="2">Belongs to the BORCS8 family.</text>
</comment>
<evidence type="ECO:0000313" key="6">
    <source>
        <dbReference type="Proteomes" id="UP001367676"/>
    </source>
</evidence>
<reference evidence="5 6" key="1">
    <citation type="submission" date="2024-03" db="EMBL/GenBank/DDBJ databases">
        <title>Adaptation during the transition from Ophiocordyceps entomopathogen to insect associate is accompanied by gene loss and intensified selection.</title>
        <authorList>
            <person name="Ward C.M."/>
            <person name="Onetto C.A."/>
            <person name="Borneman A.R."/>
        </authorList>
    </citation>
    <scope>NUCLEOTIDE SEQUENCE [LARGE SCALE GENOMIC DNA]</scope>
    <source>
        <strain evidence="5">AWRI1</strain>
        <tissue evidence="5">Single Adult Female</tissue>
    </source>
</reference>
<sequence length="170" mass="19775">MTSKSEDKSELNTIIIDPVLEERVRKAKERISENMHILANEPSLAYYRLQENIRKSLPSMIDKRFEAEKMQQDLQGSIYDLEYAIGELNTIVGTQDTFKNILEMSKTALFLKQQVKYLQTKRKKKTHVPVYKRLSAHITLDLPDIPDALKETANKVESMMSQNPRHSTMY</sequence>
<keyword evidence="6" id="KW-1185">Reference proteome</keyword>
<dbReference type="EMBL" id="JBBCAQ010000035">
    <property type="protein sequence ID" value="KAK7577993.1"/>
    <property type="molecule type" value="Genomic_DNA"/>
</dbReference>
<evidence type="ECO:0000256" key="2">
    <source>
        <dbReference type="ARBA" id="ARBA00010463"/>
    </source>
</evidence>
<gene>
    <name evidence="5" type="ORF">V9T40_010198</name>
</gene>
<dbReference type="PANTHER" id="PTHR21146:SF0">
    <property type="entry name" value="BLOC-1-RELATED COMPLEX SUBUNIT 8"/>
    <property type="match status" value="1"/>
</dbReference>
<dbReference type="GO" id="GO:0005765">
    <property type="term" value="C:lysosomal membrane"/>
    <property type="evidence" value="ECO:0007669"/>
    <property type="project" value="UniProtKB-SubCell"/>
</dbReference>
<name>A0AAN9TPF0_9HEMI</name>
<dbReference type="AlphaFoldDB" id="A0AAN9TPF0"/>
<evidence type="ECO:0000313" key="5">
    <source>
        <dbReference type="EMBL" id="KAK7577993.1"/>
    </source>
</evidence>
<dbReference type="Pfam" id="PF10167">
    <property type="entry name" value="BORCS8"/>
    <property type="match status" value="1"/>
</dbReference>
<keyword evidence="3" id="KW-0472">Membrane</keyword>
<dbReference type="PANTHER" id="PTHR21146">
    <property type="entry name" value="MEF2B PROTEIN"/>
    <property type="match status" value="1"/>
</dbReference>